<dbReference type="Pfam" id="PF00535">
    <property type="entry name" value="Glycos_transf_2"/>
    <property type="match status" value="1"/>
</dbReference>
<dbReference type="InterPro" id="IPR028098">
    <property type="entry name" value="Glyco_trans_4-like_N"/>
</dbReference>
<evidence type="ECO:0000259" key="3">
    <source>
        <dbReference type="Pfam" id="PF13439"/>
    </source>
</evidence>
<keyword evidence="5" id="KW-1185">Reference proteome</keyword>
<evidence type="ECO:0000313" key="4">
    <source>
        <dbReference type="EMBL" id="KAA2235237.1"/>
    </source>
</evidence>
<dbReference type="SUPFAM" id="SSF53448">
    <property type="entry name" value="Nucleotide-diphospho-sugar transferases"/>
    <property type="match status" value="1"/>
</dbReference>
<organism evidence="4 5">
    <name type="scientific">Salinarimonas soli</name>
    <dbReference type="NCBI Taxonomy" id="1638099"/>
    <lineage>
        <taxon>Bacteria</taxon>
        <taxon>Pseudomonadati</taxon>
        <taxon>Pseudomonadota</taxon>
        <taxon>Alphaproteobacteria</taxon>
        <taxon>Hyphomicrobiales</taxon>
        <taxon>Salinarimonadaceae</taxon>
        <taxon>Salinarimonas</taxon>
    </lineage>
</organism>
<feature type="domain" description="Glycosyltransferase 2-like" evidence="2">
    <location>
        <begin position="117"/>
        <end position="253"/>
    </location>
</feature>
<dbReference type="InterPro" id="IPR029044">
    <property type="entry name" value="Nucleotide-diphossugar_trans"/>
</dbReference>
<dbReference type="Gene3D" id="3.40.50.2000">
    <property type="entry name" value="Glycogen Phosphorylase B"/>
    <property type="match status" value="2"/>
</dbReference>
<dbReference type="GO" id="GO:0044010">
    <property type="term" value="P:single-species biofilm formation"/>
    <property type="evidence" value="ECO:0007669"/>
    <property type="project" value="TreeGrafter"/>
</dbReference>
<proteinExistence type="predicted"/>
<dbReference type="Proteomes" id="UP000323142">
    <property type="component" value="Unassembled WGS sequence"/>
</dbReference>
<sequence>MASSAHSSGKRLQHRCLRAVLRFVDNAAGGASPSLRGSARYLVGLIDQGRYGEVEALLTQGTRKAARRALPFLATRKRRRSATLAIDAPTQRLGPNATLVPKSAWRYPSPDAPLLASVVIPCYNYGRFVAEAVRSAQAQTISSFEIVVVDDGSTDAATVEVLDGLAREGGITLIRQTNQGLSSARNSGIAVARGEYVCCLDADDLIDPTYLEAAIAVMMADASIGFAYSHVRFFGDVDEVWQTHDFDIQEALVANFTPVSAVFRRDDWREAGGYSTAMRGGFEDWEFWIRLARLGRRGRAIAHALFLHRRHGRTMTHDAKDMHDELHGRIRALNAPAFDDPALRRTLRGLGGPQRDPDAMFRTLTPAVAADRRPGLLVVTAWLRRGGAEALLLSILRTLAPAWRIVIVTTEADPHLMTDAFRAASTEIFHLDGFLDEAWRRPFLNHLVASRAVTHILSSGSAWFLNSLADVKARASHRVAAINVIHNEVPDSVFRAAMNAGATLDHHVAISRQVERLLTGAGVPPSSVTYIPNGIDAAPFAAATERRAGLRAEFGFGPQEIVLIWAGRLGIEKRPDAFVQIVAALQRRLRLRAVIAGDGPLADDVRALAVREGALDAITFAGHVTPARIAALLTAADMLVLTSAVEGLPLIVLEALAAGCPVAATDVGDIALVVKDGIDGVLVPAARPLDLADRIAGAVKTGLATPESRYAIGARFNAGPNTLDAMSGAYARLLAALA</sequence>
<dbReference type="SUPFAM" id="SSF53756">
    <property type="entry name" value="UDP-Glycosyltransferase/glycogen phosphorylase"/>
    <property type="match status" value="1"/>
</dbReference>
<dbReference type="AlphaFoldDB" id="A0A5B2VAL2"/>
<dbReference type="RefSeq" id="WP_149821267.1">
    <property type="nucleotide sequence ID" value="NZ_VUOA01000037.1"/>
</dbReference>
<reference evidence="4 5" key="2">
    <citation type="submission" date="2019-09" db="EMBL/GenBank/DDBJ databases">
        <authorList>
            <person name="Jin C."/>
        </authorList>
    </citation>
    <scope>NUCLEOTIDE SEQUENCE [LARGE SCALE GENOMIC DNA]</scope>
    <source>
        <strain evidence="4 5">BN140002</strain>
    </source>
</reference>
<dbReference type="CDD" id="cd00761">
    <property type="entry name" value="Glyco_tranf_GTA_type"/>
    <property type="match status" value="1"/>
</dbReference>
<accession>A0A5B2VAL2</accession>
<keyword evidence="4" id="KW-0808">Transferase</keyword>
<protein>
    <submittedName>
        <fullName evidence="4">Glycosyltransferase</fullName>
    </submittedName>
</protein>
<dbReference type="CDD" id="cd03801">
    <property type="entry name" value="GT4_PimA-like"/>
    <property type="match status" value="1"/>
</dbReference>
<comment type="caution">
    <text evidence="4">The sequence shown here is derived from an EMBL/GenBank/DDBJ whole genome shotgun (WGS) entry which is preliminary data.</text>
</comment>
<evidence type="ECO:0000259" key="1">
    <source>
        <dbReference type="Pfam" id="PF00534"/>
    </source>
</evidence>
<evidence type="ECO:0000259" key="2">
    <source>
        <dbReference type="Pfam" id="PF00535"/>
    </source>
</evidence>
<evidence type="ECO:0000313" key="5">
    <source>
        <dbReference type="Proteomes" id="UP000323142"/>
    </source>
</evidence>
<gene>
    <name evidence="4" type="ORF">F0L46_21065</name>
</gene>
<dbReference type="InterPro" id="IPR001173">
    <property type="entry name" value="Glyco_trans_2-like"/>
</dbReference>
<dbReference type="Pfam" id="PF00534">
    <property type="entry name" value="Glycos_transf_1"/>
    <property type="match status" value="1"/>
</dbReference>
<dbReference type="PANTHER" id="PTHR43685:SF2">
    <property type="entry name" value="GLYCOSYLTRANSFERASE 2-LIKE DOMAIN-CONTAINING PROTEIN"/>
    <property type="match status" value="1"/>
</dbReference>
<dbReference type="PANTHER" id="PTHR43685">
    <property type="entry name" value="GLYCOSYLTRANSFERASE"/>
    <property type="match status" value="1"/>
</dbReference>
<name>A0A5B2VAL2_9HYPH</name>
<feature type="domain" description="Glycosyl transferase family 1" evidence="1">
    <location>
        <begin position="551"/>
        <end position="700"/>
    </location>
</feature>
<dbReference type="Gene3D" id="3.90.550.10">
    <property type="entry name" value="Spore Coat Polysaccharide Biosynthesis Protein SpsA, Chain A"/>
    <property type="match status" value="1"/>
</dbReference>
<dbReference type="EMBL" id="VUOA01000037">
    <property type="protein sequence ID" value="KAA2235237.1"/>
    <property type="molecule type" value="Genomic_DNA"/>
</dbReference>
<dbReference type="Pfam" id="PF13439">
    <property type="entry name" value="Glyco_transf_4"/>
    <property type="match status" value="1"/>
</dbReference>
<reference evidence="4 5" key="1">
    <citation type="submission" date="2019-09" db="EMBL/GenBank/DDBJ databases">
        <title>Salinarimonas rosea gen. nov., sp. nov., a new member of the a-2 subgroup of the Proteobacteria.</title>
        <authorList>
            <person name="Liu J."/>
        </authorList>
    </citation>
    <scope>NUCLEOTIDE SEQUENCE [LARGE SCALE GENOMIC DNA]</scope>
    <source>
        <strain evidence="4 5">BN140002</strain>
    </source>
</reference>
<dbReference type="InterPro" id="IPR050834">
    <property type="entry name" value="Glycosyltransf_2"/>
</dbReference>
<feature type="domain" description="Glycosyltransferase subfamily 4-like N-terminal" evidence="3">
    <location>
        <begin position="386"/>
        <end position="537"/>
    </location>
</feature>
<dbReference type="GO" id="GO:0016757">
    <property type="term" value="F:glycosyltransferase activity"/>
    <property type="evidence" value="ECO:0007669"/>
    <property type="project" value="InterPro"/>
</dbReference>
<dbReference type="InterPro" id="IPR001296">
    <property type="entry name" value="Glyco_trans_1"/>
</dbReference>
<dbReference type="OrthoDB" id="9807414at2"/>